<dbReference type="InterPro" id="IPR036565">
    <property type="entry name" value="Mur-like_cat_sf"/>
</dbReference>
<feature type="domain" description="Mur ligase central" evidence="8">
    <location>
        <begin position="55"/>
        <end position="196"/>
    </location>
</feature>
<proteinExistence type="inferred from homology"/>
<evidence type="ECO:0000256" key="1">
    <source>
        <dbReference type="ARBA" id="ARBA00008276"/>
    </source>
</evidence>
<accession>A0A1L4CXH6</accession>
<gene>
    <name evidence="9" type="ORF">AXG55_01355</name>
</gene>
<evidence type="ECO:0000256" key="4">
    <source>
        <dbReference type="ARBA" id="ARBA00022741"/>
    </source>
</evidence>
<dbReference type="GO" id="GO:0046872">
    <property type="term" value="F:metal ion binding"/>
    <property type="evidence" value="ECO:0007669"/>
    <property type="project" value="UniProtKB-KW"/>
</dbReference>
<dbReference type="GO" id="GO:0046654">
    <property type="term" value="P:tetrahydrofolate biosynthetic process"/>
    <property type="evidence" value="ECO:0007669"/>
    <property type="project" value="UniProtKB-UniPathway"/>
</dbReference>
<dbReference type="GO" id="GO:0005524">
    <property type="term" value="F:ATP binding"/>
    <property type="evidence" value="ECO:0007669"/>
    <property type="project" value="UniProtKB-KW"/>
</dbReference>
<evidence type="ECO:0000256" key="5">
    <source>
        <dbReference type="ARBA" id="ARBA00022840"/>
    </source>
</evidence>
<evidence type="ECO:0000256" key="2">
    <source>
        <dbReference type="ARBA" id="ARBA00022598"/>
    </source>
</evidence>
<evidence type="ECO:0000313" key="10">
    <source>
        <dbReference type="Proteomes" id="UP000184731"/>
    </source>
</evidence>
<dbReference type="Gene3D" id="3.40.1190.10">
    <property type="entry name" value="Mur-like, catalytic domain"/>
    <property type="match status" value="1"/>
</dbReference>
<dbReference type="SUPFAM" id="SSF53244">
    <property type="entry name" value="MurD-like peptide ligases, peptide-binding domain"/>
    <property type="match status" value="1"/>
</dbReference>
<dbReference type="InterPro" id="IPR036615">
    <property type="entry name" value="Mur_ligase_C_dom_sf"/>
</dbReference>
<dbReference type="GO" id="GO:0005737">
    <property type="term" value="C:cytoplasm"/>
    <property type="evidence" value="ECO:0007669"/>
    <property type="project" value="TreeGrafter"/>
</dbReference>
<reference evidence="9 10" key="1">
    <citation type="submission" date="2016-10" db="EMBL/GenBank/DDBJ databases">
        <title>Silvanigrella aquatica sp. nov., isolated from a freshwater lake located in the Black Forest, Germany, description of Silvanigrellaceae fam. nov., Silvanigrellales ord. nov., reclassification of the order Bdellovibrionales in the class Oligoflexia, reclassification of the families Bacteriovoracaceae and Halobacteriovoraceae in the new order Bacteriovoracales ord. nov., and reclassification of the family Pseudobacteriovoracaceae in the order Oligoflexiales.</title>
        <authorList>
            <person name="Hahn M.W."/>
            <person name="Schmidt J."/>
            <person name="Koll U."/>
            <person name="Rohde M."/>
            <person name="Verbag S."/>
            <person name="Pitt A."/>
            <person name="Nakai R."/>
            <person name="Naganuma T."/>
            <person name="Lang E."/>
        </authorList>
    </citation>
    <scope>NUCLEOTIDE SEQUENCE [LARGE SCALE GENOMIC DNA]</scope>
    <source>
        <strain evidence="9 10">MWH-Nonnen-W8red</strain>
    </source>
</reference>
<keyword evidence="10" id="KW-1185">Reference proteome</keyword>
<evidence type="ECO:0000259" key="8">
    <source>
        <dbReference type="Pfam" id="PF08245"/>
    </source>
</evidence>
<evidence type="ECO:0000313" key="9">
    <source>
        <dbReference type="EMBL" id="APJ02648.1"/>
    </source>
</evidence>
<dbReference type="AlphaFoldDB" id="A0A1L4CXH6"/>
<dbReference type="GO" id="GO:0008841">
    <property type="term" value="F:dihydrofolate synthase activity"/>
    <property type="evidence" value="ECO:0007669"/>
    <property type="project" value="TreeGrafter"/>
</dbReference>
<dbReference type="STRING" id="1915309.AXG55_01355"/>
<sequence length="454" mass="51543">MKYHLPSLKKVEKKSSLDAYFDRSWGTIIRGAHRLQILLQDDLCNGIINIPTVLVSGSNGKGTTSAFIESIMRKHGCKTGLYTSPHLIHPTERIRINGKPIDEKLLEEFLFITIEKSKKYLPDASFFELTTATAFQIFLHQQIEFLVCEVGLGGHYDSTNCLSPIVSVLTSVSLEHTKFLGETLTKIAADKSFISRRNRPFIVSETLNKEALMGVKETTAITGAIVCHAKDKQPNLYENLLQKIARVDNNISYHFAKLNLINLRTALCAVEQIKEEFKNQFQKLIPLNEISLEQAILNTEWPGRFDIRMIHNRSVIFDASHNPDGFKYFLNEYEKSIFSNKKCVLIFASLNDKDWKSTLNLLPKIASSIIFTEVPSNRAQIASEFLSYINENNNKEELISNYQNLSCFTIPNYELALETAMNQFPDLPLVITGSIAFIGMAMDRFGLEFHRGME</sequence>
<keyword evidence="3" id="KW-0479">Metal-binding</keyword>
<keyword evidence="2 7" id="KW-0436">Ligase</keyword>
<dbReference type="SUPFAM" id="SSF53623">
    <property type="entry name" value="MurD-like peptide ligases, catalytic domain"/>
    <property type="match status" value="1"/>
</dbReference>
<dbReference type="Gene3D" id="3.90.190.20">
    <property type="entry name" value="Mur ligase, C-terminal domain"/>
    <property type="match status" value="1"/>
</dbReference>
<keyword evidence="5 7" id="KW-0067">ATP-binding</keyword>
<dbReference type="Pfam" id="PF08245">
    <property type="entry name" value="Mur_ligase_M"/>
    <property type="match status" value="1"/>
</dbReference>
<dbReference type="RefSeq" id="WP_148696354.1">
    <property type="nucleotide sequence ID" value="NZ_CP017834.1"/>
</dbReference>
<protein>
    <recommendedName>
        <fullName evidence="8">Mur ligase central domain-containing protein</fullName>
    </recommendedName>
</protein>
<dbReference type="PANTHER" id="PTHR11136">
    <property type="entry name" value="FOLYLPOLYGLUTAMATE SYNTHASE-RELATED"/>
    <property type="match status" value="1"/>
</dbReference>
<organism evidence="9 10">
    <name type="scientific">Silvanigrella aquatica</name>
    <dbReference type="NCBI Taxonomy" id="1915309"/>
    <lineage>
        <taxon>Bacteria</taxon>
        <taxon>Pseudomonadati</taxon>
        <taxon>Bdellovibrionota</taxon>
        <taxon>Oligoflexia</taxon>
        <taxon>Silvanigrellales</taxon>
        <taxon>Silvanigrellaceae</taxon>
        <taxon>Silvanigrella</taxon>
    </lineage>
</organism>
<name>A0A1L4CXH6_9BACT</name>
<keyword evidence="6" id="KW-0460">Magnesium</keyword>
<dbReference type="Proteomes" id="UP000184731">
    <property type="component" value="Chromosome"/>
</dbReference>
<evidence type="ECO:0000256" key="6">
    <source>
        <dbReference type="ARBA" id="ARBA00022842"/>
    </source>
</evidence>
<evidence type="ECO:0000256" key="3">
    <source>
        <dbReference type="ARBA" id="ARBA00022723"/>
    </source>
</evidence>
<dbReference type="UniPathway" id="UPA00077">
    <property type="reaction ID" value="UER00157"/>
</dbReference>
<keyword evidence="4 7" id="KW-0547">Nucleotide-binding</keyword>
<dbReference type="InterPro" id="IPR001645">
    <property type="entry name" value="Folylpolyglutamate_synth"/>
</dbReference>
<dbReference type="InterPro" id="IPR013221">
    <property type="entry name" value="Mur_ligase_cen"/>
</dbReference>
<dbReference type="KEGG" id="saqi:AXG55_01355"/>
<evidence type="ECO:0000256" key="7">
    <source>
        <dbReference type="PIRNR" id="PIRNR001563"/>
    </source>
</evidence>
<dbReference type="GO" id="GO:0004326">
    <property type="term" value="F:tetrahydrofolylpolyglutamate synthase activity"/>
    <property type="evidence" value="ECO:0007669"/>
    <property type="project" value="InterPro"/>
</dbReference>
<dbReference type="OrthoDB" id="9809356at2"/>
<dbReference type="NCBIfam" id="TIGR01499">
    <property type="entry name" value="folC"/>
    <property type="match status" value="1"/>
</dbReference>
<comment type="similarity">
    <text evidence="1 7">Belongs to the folylpolyglutamate synthase family.</text>
</comment>
<dbReference type="PIRSF" id="PIRSF001563">
    <property type="entry name" value="Folylpolyglu_synth"/>
    <property type="match status" value="1"/>
</dbReference>
<dbReference type="EMBL" id="CP017834">
    <property type="protein sequence ID" value="APJ02648.1"/>
    <property type="molecule type" value="Genomic_DNA"/>
</dbReference>
<dbReference type="PANTHER" id="PTHR11136:SF0">
    <property type="entry name" value="DIHYDROFOLATE SYNTHETASE-RELATED"/>
    <property type="match status" value="1"/>
</dbReference>